<dbReference type="PANTHER" id="PTHR34576:SF2">
    <property type="entry name" value="MEMBRANE-ASSOCIATED KINASE REGULATOR 6-RELATED"/>
    <property type="match status" value="1"/>
</dbReference>
<dbReference type="PANTHER" id="PTHR34576">
    <property type="entry name" value="MEMBRANE-ASSOCIATED KINASE REGULATOR 6-RELATED"/>
    <property type="match status" value="1"/>
</dbReference>
<evidence type="ECO:0000313" key="2">
    <source>
        <dbReference type="Proteomes" id="UP001327560"/>
    </source>
</evidence>
<dbReference type="Proteomes" id="UP001327560">
    <property type="component" value="Chromosome 4"/>
</dbReference>
<keyword evidence="2" id="KW-1185">Reference proteome</keyword>
<reference evidence="1 2" key="1">
    <citation type="submission" date="2023-10" db="EMBL/GenBank/DDBJ databases">
        <title>Chromosome-scale genome assembly provides insights into flower coloration mechanisms of Canna indica.</title>
        <authorList>
            <person name="Li C."/>
        </authorList>
    </citation>
    <scope>NUCLEOTIDE SEQUENCE [LARGE SCALE GENOMIC DNA]</scope>
    <source>
        <tissue evidence="1">Flower</tissue>
    </source>
</reference>
<dbReference type="InterPro" id="IPR044699">
    <property type="entry name" value="MAKR6"/>
</dbReference>
<dbReference type="AlphaFoldDB" id="A0AAQ3KDT1"/>
<proteinExistence type="predicted"/>
<sequence>MEMAKQEPDESFSFRWFTRTESDSRRSIDSGSFIEMDPADCISMRWTIDAANGGFAFDHNDNDNDDDDLPVAAEAHVHEAKPRDSSRSLLLSQPSSSLNSSVVVLHSPHEHDDDAPKIAKRCAKLKSSPAAAIRYLKKMLWRYLSFLVQVKSCTSARRIRTSSSSSSSVQWCRSDADISIYDAILHCKRSNGQEK</sequence>
<gene>
    <name evidence="1" type="ORF">Cni_G15021</name>
</gene>
<dbReference type="EMBL" id="CP136893">
    <property type="protein sequence ID" value="WOL06289.1"/>
    <property type="molecule type" value="Genomic_DNA"/>
</dbReference>
<evidence type="ECO:0008006" key="3">
    <source>
        <dbReference type="Google" id="ProtNLM"/>
    </source>
</evidence>
<accession>A0AAQ3KDT1</accession>
<name>A0AAQ3KDT1_9LILI</name>
<evidence type="ECO:0000313" key="1">
    <source>
        <dbReference type="EMBL" id="WOL06289.1"/>
    </source>
</evidence>
<organism evidence="1 2">
    <name type="scientific">Canna indica</name>
    <name type="common">Indian-shot</name>
    <dbReference type="NCBI Taxonomy" id="4628"/>
    <lineage>
        <taxon>Eukaryota</taxon>
        <taxon>Viridiplantae</taxon>
        <taxon>Streptophyta</taxon>
        <taxon>Embryophyta</taxon>
        <taxon>Tracheophyta</taxon>
        <taxon>Spermatophyta</taxon>
        <taxon>Magnoliopsida</taxon>
        <taxon>Liliopsida</taxon>
        <taxon>Zingiberales</taxon>
        <taxon>Cannaceae</taxon>
        <taxon>Canna</taxon>
    </lineage>
</organism>
<protein>
    <recommendedName>
        <fullName evidence="3">Membrane-associated kinase regulator 6</fullName>
    </recommendedName>
</protein>